<sequence>MVTAELAVVLPVVVAVLALSLWAFGLAVDQVRCVDAARAGARAAARGDPVDAVSSQVRRDAPAGAVVAVSAGGGDVTVSVTAPVRRLAGLVPVEWRPSASATARREVEGGQL</sequence>
<organism evidence="2 3">
    <name type="scientific">Oryzihumus leptocrescens</name>
    <dbReference type="NCBI Taxonomy" id="297536"/>
    <lineage>
        <taxon>Bacteria</taxon>
        <taxon>Bacillati</taxon>
        <taxon>Actinomycetota</taxon>
        <taxon>Actinomycetes</taxon>
        <taxon>Micrococcales</taxon>
        <taxon>Intrasporangiaceae</taxon>
        <taxon>Oryzihumus</taxon>
    </lineage>
</organism>
<dbReference type="EMBL" id="VFOQ01000002">
    <property type="protein sequence ID" value="TQL57131.1"/>
    <property type="molecule type" value="Genomic_DNA"/>
</dbReference>
<dbReference type="InterPro" id="IPR049790">
    <property type="entry name" value="Rv3655c/TadE"/>
</dbReference>
<gene>
    <name evidence="2" type="ORF">FB474_3906</name>
</gene>
<keyword evidence="1" id="KW-0812">Transmembrane</keyword>
<evidence type="ECO:0000256" key="1">
    <source>
        <dbReference type="SAM" id="Phobius"/>
    </source>
</evidence>
<dbReference type="AlphaFoldDB" id="A0A542ZA03"/>
<evidence type="ECO:0000313" key="3">
    <source>
        <dbReference type="Proteomes" id="UP000319514"/>
    </source>
</evidence>
<dbReference type="NCBIfam" id="NF041390">
    <property type="entry name" value="TadE_Rv3655c"/>
    <property type="match status" value="1"/>
</dbReference>
<keyword evidence="3" id="KW-1185">Reference proteome</keyword>
<protein>
    <recommendedName>
        <fullName evidence="4">TadE-like protein</fullName>
    </recommendedName>
</protein>
<evidence type="ECO:0008006" key="4">
    <source>
        <dbReference type="Google" id="ProtNLM"/>
    </source>
</evidence>
<feature type="transmembrane region" description="Helical" evidence="1">
    <location>
        <begin position="6"/>
        <end position="28"/>
    </location>
</feature>
<keyword evidence="1" id="KW-0472">Membrane</keyword>
<dbReference type="RefSeq" id="WP_221632688.1">
    <property type="nucleotide sequence ID" value="NZ_BAAAKX010000006.1"/>
</dbReference>
<keyword evidence="1" id="KW-1133">Transmembrane helix</keyword>
<comment type="caution">
    <text evidence="2">The sequence shown here is derived from an EMBL/GenBank/DDBJ whole genome shotgun (WGS) entry which is preliminary data.</text>
</comment>
<name>A0A542ZA03_9MICO</name>
<dbReference type="Proteomes" id="UP000319514">
    <property type="component" value="Unassembled WGS sequence"/>
</dbReference>
<accession>A0A542ZA03</accession>
<proteinExistence type="predicted"/>
<evidence type="ECO:0000313" key="2">
    <source>
        <dbReference type="EMBL" id="TQL57131.1"/>
    </source>
</evidence>
<reference evidence="2 3" key="1">
    <citation type="submission" date="2019-06" db="EMBL/GenBank/DDBJ databases">
        <title>Sequencing the genomes of 1000 actinobacteria strains.</title>
        <authorList>
            <person name="Klenk H.-P."/>
        </authorList>
    </citation>
    <scope>NUCLEOTIDE SEQUENCE [LARGE SCALE GENOMIC DNA]</scope>
    <source>
        <strain evidence="2 3">DSM 18082</strain>
    </source>
</reference>